<dbReference type="Gene3D" id="3.40.50.300">
    <property type="entry name" value="P-loop containing nucleotide triphosphate hydrolases"/>
    <property type="match status" value="1"/>
</dbReference>
<dbReference type="InterPro" id="IPR011006">
    <property type="entry name" value="CheY-like_superfamily"/>
</dbReference>
<protein>
    <submittedName>
        <fullName evidence="2">AAA family ATPase</fullName>
    </submittedName>
</protein>
<dbReference type="SUPFAM" id="SSF52172">
    <property type="entry name" value="CheY-like"/>
    <property type="match status" value="1"/>
</dbReference>
<dbReference type="PANTHER" id="PTHR43384">
    <property type="entry name" value="SEPTUM SITE-DETERMINING PROTEIN MIND HOMOLOG, CHLOROPLASTIC-RELATED"/>
    <property type="match status" value="1"/>
</dbReference>
<accession>A0ABZ2KUE2</accession>
<name>A0ABZ2KUE2_9BACT</name>
<evidence type="ECO:0000259" key="1">
    <source>
        <dbReference type="Pfam" id="PF13614"/>
    </source>
</evidence>
<dbReference type="InterPro" id="IPR025669">
    <property type="entry name" value="AAA_dom"/>
</dbReference>
<proteinExistence type="predicted"/>
<dbReference type="InterPro" id="IPR050625">
    <property type="entry name" value="ParA/MinD_ATPase"/>
</dbReference>
<dbReference type="Gene3D" id="3.40.50.2300">
    <property type="match status" value="1"/>
</dbReference>
<dbReference type="PANTHER" id="PTHR43384:SF13">
    <property type="entry name" value="SLR0110 PROTEIN"/>
    <property type="match status" value="1"/>
</dbReference>
<evidence type="ECO:0000313" key="3">
    <source>
        <dbReference type="Proteomes" id="UP001374803"/>
    </source>
</evidence>
<evidence type="ECO:0000313" key="2">
    <source>
        <dbReference type="EMBL" id="WXB01690.1"/>
    </source>
</evidence>
<dbReference type="Proteomes" id="UP001374803">
    <property type="component" value="Chromosome"/>
</dbReference>
<dbReference type="SUPFAM" id="SSF52540">
    <property type="entry name" value="P-loop containing nucleoside triphosphate hydrolases"/>
    <property type="match status" value="1"/>
</dbReference>
<feature type="domain" description="AAA" evidence="1">
    <location>
        <begin position="123"/>
        <end position="169"/>
    </location>
</feature>
<dbReference type="RefSeq" id="WP_394831306.1">
    <property type="nucleotide sequence ID" value="NZ_CP089929.1"/>
</dbReference>
<sequence length="393" mass="42375">MSERPTVVMLGATRERYATVTAALEPIAFLSKEVNALALSKSRIVLVDLSYDLARGLRAVDEVRRVIAQVQIVAVADAKDPDVILRAMRAGACEFVVLADGRELAAVVKTLLQRGSRESRTGTILSVFPVKGGVGATTVAVNLACALSRQDARVLIVDFERQLGAALAFLDLAPRESIGDVAKNLHRLDRDLLLSSLAHHASGPFVLAQPDSLEDGDAVTAAQATEVLQFASRHFDYVICDGLRGFDELSVAVLDASSRVQLMLTQDVIALKNAKRSLAVFQRLGYDKDKVEILINRYQAKAPIDVAAACDNLGLEVRSTVADDYAAAVAALNRGLPIESVAPRSPVVRDLGELARKLTGAPPEKPRSLLQTFFSRHEEKGITHVARRTPEAT</sequence>
<organism evidence="2 3">
    <name type="scientific">Pendulispora rubella</name>
    <dbReference type="NCBI Taxonomy" id="2741070"/>
    <lineage>
        <taxon>Bacteria</taxon>
        <taxon>Pseudomonadati</taxon>
        <taxon>Myxococcota</taxon>
        <taxon>Myxococcia</taxon>
        <taxon>Myxococcales</taxon>
        <taxon>Sorangiineae</taxon>
        <taxon>Pendulisporaceae</taxon>
        <taxon>Pendulispora</taxon>
    </lineage>
</organism>
<dbReference type="Pfam" id="PF13614">
    <property type="entry name" value="AAA_31"/>
    <property type="match status" value="1"/>
</dbReference>
<keyword evidence="3" id="KW-1185">Reference proteome</keyword>
<dbReference type="InterPro" id="IPR027417">
    <property type="entry name" value="P-loop_NTPase"/>
</dbReference>
<reference evidence="2" key="1">
    <citation type="submission" date="2021-12" db="EMBL/GenBank/DDBJ databases">
        <title>Discovery of the Pendulisporaceae a myxobacterial family with distinct sporulation behavior and unique specialized metabolism.</title>
        <authorList>
            <person name="Garcia R."/>
            <person name="Popoff A."/>
            <person name="Bader C.D."/>
            <person name="Loehr J."/>
            <person name="Walesch S."/>
            <person name="Walt C."/>
            <person name="Boldt J."/>
            <person name="Bunk B."/>
            <person name="Haeckl F.J.F.P.J."/>
            <person name="Gunesch A.P."/>
            <person name="Birkelbach J."/>
            <person name="Nuebel U."/>
            <person name="Pietschmann T."/>
            <person name="Bach T."/>
            <person name="Mueller R."/>
        </authorList>
    </citation>
    <scope>NUCLEOTIDE SEQUENCE</scope>
    <source>
        <strain evidence="2">MSr11367</strain>
    </source>
</reference>
<gene>
    <name evidence="2" type="ORF">LVJ94_32830</name>
</gene>
<dbReference type="EMBL" id="CP089983">
    <property type="protein sequence ID" value="WXB01690.1"/>
    <property type="molecule type" value="Genomic_DNA"/>
</dbReference>